<keyword evidence="7" id="KW-0175">Coiled coil</keyword>
<dbReference type="AlphaFoldDB" id="A0A7C5Q357"/>
<dbReference type="CDD" id="cd03280">
    <property type="entry name" value="ABC_MutS2"/>
    <property type="match status" value="1"/>
</dbReference>
<name>A0A7C5Q357_AQUAO</name>
<dbReference type="GO" id="GO:0004519">
    <property type="term" value="F:endonuclease activity"/>
    <property type="evidence" value="ECO:0007669"/>
    <property type="project" value="UniProtKB-KW"/>
</dbReference>
<organism evidence="9">
    <name type="scientific">Aquifex aeolicus</name>
    <dbReference type="NCBI Taxonomy" id="63363"/>
    <lineage>
        <taxon>Bacteria</taxon>
        <taxon>Pseudomonadati</taxon>
        <taxon>Aquificota</taxon>
        <taxon>Aquificia</taxon>
        <taxon>Aquificales</taxon>
        <taxon>Aquificaceae</taxon>
        <taxon>Aquifex</taxon>
    </lineage>
</organism>
<keyword evidence="9" id="KW-0540">Nuclease</keyword>
<dbReference type="InterPro" id="IPR002625">
    <property type="entry name" value="Smr_dom"/>
</dbReference>
<evidence type="ECO:0000256" key="7">
    <source>
        <dbReference type="SAM" id="Coils"/>
    </source>
</evidence>
<accession>A0A7C5Q357</accession>
<dbReference type="Pfam" id="PF00488">
    <property type="entry name" value="MutS_V"/>
    <property type="match status" value="1"/>
</dbReference>
<proteinExistence type="predicted"/>
<dbReference type="InterPro" id="IPR036063">
    <property type="entry name" value="Smr_dom_sf"/>
</dbReference>
<feature type="domain" description="Smr" evidence="8">
    <location>
        <begin position="509"/>
        <end position="584"/>
    </location>
</feature>
<dbReference type="GO" id="GO:0019843">
    <property type="term" value="F:rRNA binding"/>
    <property type="evidence" value="ECO:0007669"/>
    <property type="project" value="UniProtKB-KW"/>
</dbReference>
<dbReference type="PROSITE" id="PS50828">
    <property type="entry name" value="SMR"/>
    <property type="match status" value="1"/>
</dbReference>
<dbReference type="InterPro" id="IPR036187">
    <property type="entry name" value="DNA_mismatch_repair_MutS_sf"/>
</dbReference>
<dbReference type="PROSITE" id="PS00486">
    <property type="entry name" value="DNA_MISMATCH_REPAIR_2"/>
    <property type="match status" value="1"/>
</dbReference>
<dbReference type="Gene3D" id="3.40.50.300">
    <property type="entry name" value="P-loop containing nucleotide triphosphate hydrolases"/>
    <property type="match status" value="1"/>
</dbReference>
<dbReference type="InterPro" id="IPR000432">
    <property type="entry name" value="DNA_mismatch_repair_MutS_C"/>
</dbReference>
<keyword evidence="5" id="KW-0694">RNA-binding</keyword>
<keyword evidence="2" id="KW-0547">Nucleotide-binding</keyword>
<dbReference type="NCBIfam" id="TIGR01069">
    <property type="entry name" value="mutS2"/>
    <property type="match status" value="1"/>
</dbReference>
<dbReference type="GO" id="GO:0030983">
    <property type="term" value="F:mismatched DNA binding"/>
    <property type="evidence" value="ECO:0007669"/>
    <property type="project" value="InterPro"/>
</dbReference>
<evidence type="ECO:0000259" key="8">
    <source>
        <dbReference type="PROSITE" id="PS50828"/>
    </source>
</evidence>
<gene>
    <name evidence="9" type="ORF">ENJ61_08420</name>
</gene>
<keyword evidence="6" id="KW-0238">DNA-binding</keyword>
<evidence type="ECO:0000256" key="1">
    <source>
        <dbReference type="ARBA" id="ARBA00022730"/>
    </source>
</evidence>
<dbReference type="SMART" id="SM00534">
    <property type="entry name" value="MUTSac"/>
    <property type="match status" value="1"/>
</dbReference>
<comment type="caution">
    <text evidence="9">The sequence shown here is derived from an EMBL/GenBank/DDBJ whole genome shotgun (WGS) entry which is preliminary data.</text>
</comment>
<evidence type="ECO:0000313" key="9">
    <source>
        <dbReference type="EMBL" id="HHJ64914.1"/>
    </source>
</evidence>
<evidence type="ECO:0000256" key="4">
    <source>
        <dbReference type="ARBA" id="ARBA00022840"/>
    </source>
</evidence>
<dbReference type="GO" id="GO:0016887">
    <property type="term" value="F:ATP hydrolysis activity"/>
    <property type="evidence" value="ECO:0007669"/>
    <property type="project" value="InterPro"/>
</dbReference>
<feature type="non-terminal residue" evidence="9">
    <location>
        <position position="1"/>
    </location>
</feature>
<keyword evidence="1" id="KW-0699">rRNA-binding</keyword>
<dbReference type="SUPFAM" id="SSF52540">
    <property type="entry name" value="P-loop containing nucleoside triphosphate hydrolases"/>
    <property type="match status" value="1"/>
</dbReference>
<dbReference type="SUPFAM" id="SSF160443">
    <property type="entry name" value="SMR domain-like"/>
    <property type="match status" value="1"/>
</dbReference>
<dbReference type="Gene3D" id="3.30.1370.110">
    <property type="match status" value="1"/>
</dbReference>
<dbReference type="PANTHER" id="PTHR48466">
    <property type="entry name" value="OS10G0509000 PROTEIN-RELATED"/>
    <property type="match status" value="1"/>
</dbReference>
<dbReference type="GO" id="GO:0005524">
    <property type="term" value="F:ATP binding"/>
    <property type="evidence" value="ECO:0007669"/>
    <property type="project" value="UniProtKB-KW"/>
</dbReference>
<evidence type="ECO:0000256" key="6">
    <source>
        <dbReference type="ARBA" id="ARBA00023125"/>
    </source>
</evidence>
<dbReference type="SUPFAM" id="SSF48334">
    <property type="entry name" value="DNA repair protein MutS, domain III"/>
    <property type="match status" value="1"/>
</dbReference>
<keyword evidence="9" id="KW-0255">Endonuclease</keyword>
<evidence type="ECO:0000256" key="2">
    <source>
        <dbReference type="ARBA" id="ARBA00022741"/>
    </source>
</evidence>
<feature type="coiled-coil region" evidence="7">
    <location>
        <begin position="350"/>
        <end position="394"/>
    </location>
</feature>
<dbReference type="Proteomes" id="UP000885792">
    <property type="component" value="Unassembled WGS sequence"/>
</dbReference>
<dbReference type="PANTHER" id="PTHR48466:SF2">
    <property type="entry name" value="OS10G0509000 PROTEIN"/>
    <property type="match status" value="1"/>
</dbReference>
<protein>
    <submittedName>
        <fullName evidence="9">Endonuclease MutS2</fullName>
    </submittedName>
</protein>
<dbReference type="InterPro" id="IPR045076">
    <property type="entry name" value="MutS"/>
</dbReference>
<sequence>ESLFRRPDAEKIFSDRIITLRNNRYVVPVKSSQVKKIFGIVHGTSSSGFTTYVEPQFVVELNNRLAELKDREEEETRRILRRITSYVADFSRKIEESFSALTEIDLLNAKRKLAQLYGGTFPKVGDHVELRSVRHPILQLMGGEVVPVDILLRERRGLILTGPNTGGKTVALKTLGLTVLLFQSAIPVPAGEGSVLRVFRDVFVDLGDEQSIEQSLSTFSSHMTNIAQFIDTADQESLVLLDELGAGTDPVEGSALGIGILEYLRERGAWIFANTHHTPVKMYAVSSDYFTPASVLFDKDTLRPLYRIAYNTVGESMAFEVAQRCGLPQKIIEIARARVGERGEELMSAVEKLTDYTHEYERKLSELEELRKELKREKERYEELYREFMELKRKGWKEAYREARSYLRKLVAEGQEILKKAKDPEDLRRFVEEQEKQLALFVPAEEIKVGDRVEFMGKRGKVLQIKNGRAYVALEGMRMWVDLKALTRAPEEAKKRDVPSGKAQPRGELNLIGMDANTALLELERFVEEAHAAGLTSVKIIHGVGTGVLRSVVHEFLSRCDRVKFFRSAYPKEGGAGVTIAFLKGTEEG</sequence>
<dbReference type="Pfam" id="PF01713">
    <property type="entry name" value="Smr"/>
    <property type="match status" value="1"/>
</dbReference>
<dbReference type="InterPro" id="IPR027417">
    <property type="entry name" value="P-loop_NTPase"/>
</dbReference>
<dbReference type="GO" id="GO:0140664">
    <property type="term" value="F:ATP-dependent DNA damage sensor activity"/>
    <property type="evidence" value="ECO:0007669"/>
    <property type="project" value="InterPro"/>
</dbReference>
<dbReference type="FunFam" id="3.40.50.300:FF:000830">
    <property type="entry name" value="Endonuclease MutS2"/>
    <property type="match status" value="1"/>
</dbReference>
<keyword evidence="4" id="KW-0067">ATP-binding</keyword>
<dbReference type="GO" id="GO:0045910">
    <property type="term" value="P:negative regulation of DNA recombination"/>
    <property type="evidence" value="ECO:0007669"/>
    <property type="project" value="InterPro"/>
</dbReference>
<dbReference type="SMART" id="SM00463">
    <property type="entry name" value="SMR"/>
    <property type="match status" value="1"/>
</dbReference>
<reference evidence="9" key="1">
    <citation type="journal article" date="2020" name="mSystems">
        <title>Genome- and Community-Level Interaction Insights into Carbon Utilization and Element Cycling Functions of Hydrothermarchaeota in Hydrothermal Sediment.</title>
        <authorList>
            <person name="Zhou Z."/>
            <person name="Liu Y."/>
            <person name="Xu W."/>
            <person name="Pan J."/>
            <person name="Luo Z.H."/>
            <person name="Li M."/>
        </authorList>
    </citation>
    <scope>NUCLEOTIDE SEQUENCE [LARGE SCALE GENOMIC DNA]</scope>
    <source>
        <strain evidence="9">HyVt-501</strain>
    </source>
</reference>
<dbReference type="PIRSF" id="PIRSF005814">
    <property type="entry name" value="MutS_YshD"/>
    <property type="match status" value="1"/>
</dbReference>
<dbReference type="InterPro" id="IPR005747">
    <property type="entry name" value="MutS2"/>
</dbReference>
<dbReference type="EMBL" id="DRNB01000311">
    <property type="protein sequence ID" value="HHJ64914.1"/>
    <property type="molecule type" value="Genomic_DNA"/>
</dbReference>
<evidence type="ECO:0000256" key="5">
    <source>
        <dbReference type="ARBA" id="ARBA00022884"/>
    </source>
</evidence>
<evidence type="ECO:0000256" key="3">
    <source>
        <dbReference type="ARBA" id="ARBA00022801"/>
    </source>
</evidence>
<dbReference type="GO" id="GO:0006298">
    <property type="term" value="P:mismatch repair"/>
    <property type="evidence" value="ECO:0007669"/>
    <property type="project" value="InterPro"/>
</dbReference>
<keyword evidence="3" id="KW-0378">Hydrolase</keyword>